<dbReference type="GO" id="GO:0005737">
    <property type="term" value="C:cytoplasm"/>
    <property type="evidence" value="ECO:0007669"/>
    <property type="project" value="TreeGrafter"/>
</dbReference>
<dbReference type="AlphaFoldDB" id="Q22XI6"/>
<dbReference type="Proteomes" id="UP000009168">
    <property type="component" value="Unassembled WGS sequence"/>
</dbReference>
<dbReference type="PROSITE" id="PS50011">
    <property type="entry name" value="PROTEIN_KINASE_DOM"/>
    <property type="match status" value="1"/>
</dbReference>
<dbReference type="PANTHER" id="PTHR11042:SF160">
    <property type="entry name" value="EUKARYOTIC TRANSLATION INITIATION FACTOR 2-ALPHA KINASE 1"/>
    <property type="match status" value="1"/>
</dbReference>
<dbReference type="GO" id="GO:0004694">
    <property type="term" value="F:eukaryotic translation initiation factor 2alpha kinase activity"/>
    <property type="evidence" value="ECO:0007669"/>
    <property type="project" value="TreeGrafter"/>
</dbReference>
<dbReference type="InterPro" id="IPR011009">
    <property type="entry name" value="Kinase-like_dom_sf"/>
</dbReference>
<dbReference type="RefSeq" id="XP_001010269.1">
    <property type="nucleotide sequence ID" value="XM_001010269.2"/>
</dbReference>
<evidence type="ECO:0000259" key="8">
    <source>
        <dbReference type="PROSITE" id="PS50011"/>
    </source>
</evidence>
<keyword evidence="3" id="KW-0808">Transferase</keyword>
<dbReference type="STRING" id="312017.Q22XI6"/>
<evidence type="ECO:0000256" key="1">
    <source>
        <dbReference type="ARBA" id="ARBA00012513"/>
    </source>
</evidence>
<accession>Q22XI6</accession>
<dbReference type="InParanoid" id="Q22XI6"/>
<gene>
    <name evidence="9" type="ORF">TTHERM_01050700</name>
</gene>
<dbReference type="Gene3D" id="3.80.10.10">
    <property type="entry name" value="Ribonuclease Inhibitor"/>
    <property type="match status" value="2"/>
</dbReference>
<dbReference type="Gene3D" id="1.10.510.10">
    <property type="entry name" value="Transferase(Phosphotransferase) domain 1"/>
    <property type="match status" value="1"/>
</dbReference>
<keyword evidence="6" id="KW-0067">ATP-binding</keyword>
<protein>
    <recommendedName>
        <fullName evidence="1">non-specific serine/threonine protein kinase</fullName>
        <ecNumber evidence="1">2.7.11.1</ecNumber>
    </recommendedName>
</protein>
<dbReference type="EMBL" id="GG662806">
    <property type="protein sequence ID" value="EAR90024.1"/>
    <property type="molecule type" value="Genomic_DNA"/>
</dbReference>
<dbReference type="GO" id="GO:0017148">
    <property type="term" value="P:negative regulation of translation"/>
    <property type="evidence" value="ECO:0007669"/>
    <property type="project" value="UniProtKB-KW"/>
</dbReference>
<dbReference type="HOGENOM" id="CLU_431203_0_0_1"/>
<reference evidence="10" key="1">
    <citation type="journal article" date="2006" name="PLoS Biol.">
        <title>Macronuclear genome sequence of the ciliate Tetrahymena thermophila, a model eukaryote.</title>
        <authorList>
            <person name="Eisen J.A."/>
            <person name="Coyne R.S."/>
            <person name="Wu M."/>
            <person name="Wu D."/>
            <person name="Thiagarajan M."/>
            <person name="Wortman J.R."/>
            <person name="Badger J.H."/>
            <person name="Ren Q."/>
            <person name="Amedeo P."/>
            <person name="Jones K.M."/>
            <person name="Tallon L.J."/>
            <person name="Delcher A.L."/>
            <person name="Salzberg S.L."/>
            <person name="Silva J.C."/>
            <person name="Haas B.J."/>
            <person name="Majoros W.H."/>
            <person name="Farzad M."/>
            <person name="Carlton J.M."/>
            <person name="Smith R.K. Jr."/>
            <person name="Garg J."/>
            <person name="Pearlman R.E."/>
            <person name="Karrer K.M."/>
            <person name="Sun L."/>
            <person name="Manning G."/>
            <person name="Elde N.C."/>
            <person name="Turkewitz A.P."/>
            <person name="Asai D.J."/>
            <person name="Wilkes D.E."/>
            <person name="Wang Y."/>
            <person name="Cai H."/>
            <person name="Collins K."/>
            <person name="Stewart B.A."/>
            <person name="Lee S.R."/>
            <person name="Wilamowska K."/>
            <person name="Weinberg Z."/>
            <person name="Ruzzo W.L."/>
            <person name="Wloga D."/>
            <person name="Gaertig J."/>
            <person name="Frankel J."/>
            <person name="Tsao C.-C."/>
            <person name="Gorovsky M.A."/>
            <person name="Keeling P.J."/>
            <person name="Waller R.F."/>
            <person name="Patron N.J."/>
            <person name="Cherry J.M."/>
            <person name="Stover N.A."/>
            <person name="Krieger C.J."/>
            <person name="del Toro C."/>
            <person name="Ryder H.F."/>
            <person name="Williamson S.C."/>
            <person name="Barbeau R.A."/>
            <person name="Hamilton E.P."/>
            <person name="Orias E."/>
        </authorList>
    </citation>
    <scope>NUCLEOTIDE SEQUENCE [LARGE SCALE GENOMIC DNA]</scope>
    <source>
        <strain evidence="10">SB210</strain>
    </source>
</reference>
<dbReference type="GO" id="GO:0005524">
    <property type="term" value="F:ATP binding"/>
    <property type="evidence" value="ECO:0007669"/>
    <property type="project" value="UniProtKB-KW"/>
</dbReference>
<sequence>MGCVSSQQKEENNQFKPICEKYHIQYKSFKGQSDYIKQKGYQIEQMIGTNFGDCIVSVKDSQNQVYAIKIINYESFQVLDDTQQAKSTYDSYKENKYILQTERYLVNKQIKSIFAVRELCDCSLRDFINANTLAKNQIFAITKQLLEGLISIRKARNNQQINTNIKPENILYKKSNNAFLFSDLDCPIEALIQNQQTVQMIKYTTLKQSQISLYSSPEVTRNYENFSNKTDLFSLGLSLAELIRGKKFLNHQLQDIRDRDCLKRYLPKNTHYEDYIDKILINMVKVKPEDRLDPQSLLDILQEKFQTTDQDLLSIKDMETPQSVFQLIEPKQNYQEVWVTKEDHTKLKKTDKYININLSMSNFDDEMLDSVTRSLSHCHDTLRLEINCFANYDITDFGLQNLIEVINKFHNIQKLKLEFPSCEKINGSALNYLAKGLKNLKHLDHLNLKFDECQNLQEDVLFQLSEGIQNCTSITKLYLSFQQCQKLTSEGLQKLAESMKQCKNIKNVVLNFNKCSKISDSGLVNLVNTLQEAKSLKKLYLSFCSTLIGNESIKKLSELFQKQKQLEQFQLDIKDTKADEDLQILKLFENMQLCIDLEEIKLNFKKLNFENPKNIVQQISGYYKQNKYMEYELQI</sequence>
<proteinExistence type="predicted"/>
<evidence type="ECO:0000313" key="10">
    <source>
        <dbReference type="Proteomes" id="UP000009168"/>
    </source>
</evidence>
<dbReference type="Pfam" id="PF00069">
    <property type="entry name" value="Pkinase"/>
    <property type="match status" value="1"/>
</dbReference>
<dbReference type="PANTHER" id="PTHR11042">
    <property type="entry name" value="EUKARYOTIC TRANSLATION INITIATION FACTOR 2-ALPHA KINASE EIF2-ALPHA KINASE -RELATED"/>
    <property type="match status" value="1"/>
</dbReference>
<dbReference type="SMART" id="SM00220">
    <property type="entry name" value="S_TKc"/>
    <property type="match status" value="1"/>
</dbReference>
<dbReference type="GeneID" id="7826514"/>
<keyword evidence="7" id="KW-0652">Protein synthesis inhibitor</keyword>
<dbReference type="SUPFAM" id="SSF56112">
    <property type="entry name" value="Protein kinase-like (PK-like)"/>
    <property type="match status" value="1"/>
</dbReference>
<dbReference type="SUPFAM" id="SSF52047">
    <property type="entry name" value="RNI-like"/>
    <property type="match status" value="1"/>
</dbReference>
<keyword evidence="4" id="KW-0547">Nucleotide-binding</keyword>
<dbReference type="InterPro" id="IPR000719">
    <property type="entry name" value="Prot_kinase_dom"/>
</dbReference>
<dbReference type="InterPro" id="IPR032675">
    <property type="entry name" value="LRR_dom_sf"/>
</dbReference>
<evidence type="ECO:0000256" key="4">
    <source>
        <dbReference type="ARBA" id="ARBA00022741"/>
    </source>
</evidence>
<evidence type="ECO:0000256" key="7">
    <source>
        <dbReference type="ARBA" id="ARBA00023193"/>
    </source>
</evidence>
<dbReference type="InterPro" id="IPR006553">
    <property type="entry name" value="Leu-rich_rpt_Cys-con_subtyp"/>
</dbReference>
<evidence type="ECO:0000256" key="6">
    <source>
        <dbReference type="ARBA" id="ARBA00022840"/>
    </source>
</evidence>
<keyword evidence="5 9" id="KW-0418">Kinase</keyword>
<dbReference type="EC" id="2.7.11.1" evidence="1"/>
<feature type="domain" description="Protein kinase" evidence="8">
    <location>
        <begin position="41"/>
        <end position="305"/>
    </location>
</feature>
<dbReference type="SMART" id="SM00367">
    <property type="entry name" value="LRR_CC"/>
    <property type="match status" value="4"/>
</dbReference>
<dbReference type="GO" id="GO:0005634">
    <property type="term" value="C:nucleus"/>
    <property type="evidence" value="ECO:0007669"/>
    <property type="project" value="TreeGrafter"/>
</dbReference>
<evidence type="ECO:0000256" key="5">
    <source>
        <dbReference type="ARBA" id="ARBA00022777"/>
    </source>
</evidence>
<dbReference type="InterPro" id="IPR050339">
    <property type="entry name" value="CC_SR_Kinase"/>
</dbReference>
<dbReference type="OrthoDB" id="120976at2759"/>
<keyword evidence="2" id="KW-0723">Serine/threonine-protein kinase</keyword>
<keyword evidence="10" id="KW-1185">Reference proteome</keyword>
<dbReference type="KEGG" id="tet:TTHERM_01050700"/>
<organism evidence="9 10">
    <name type="scientific">Tetrahymena thermophila (strain SB210)</name>
    <dbReference type="NCBI Taxonomy" id="312017"/>
    <lineage>
        <taxon>Eukaryota</taxon>
        <taxon>Sar</taxon>
        <taxon>Alveolata</taxon>
        <taxon>Ciliophora</taxon>
        <taxon>Intramacronucleata</taxon>
        <taxon>Oligohymenophorea</taxon>
        <taxon>Hymenostomatida</taxon>
        <taxon>Tetrahymenina</taxon>
        <taxon>Tetrahymenidae</taxon>
        <taxon>Tetrahymena</taxon>
    </lineage>
</organism>
<evidence type="ECO:0000256" key="2">
    <source>
        <dbReference type="ARBA" id="ARBA00022527"/>
    </source>
</evidence>
<evidence type="ECO:0000256" key="3">
    <source>
        <dbReference type="ARBA" id="ARBA00022679"/>
    </source>
</evidence>
<evidence type="ECO:0000313" key="9">
    <source>
        <dbReference type="EMBL" id="EAR90024.1"/>
    </source>
</evidence>
<name>Q22XI6_TETTS</name>